<sequence>MAHTELNLRERRAIEDMLNAKMPVSKIATELGRHRSSLYREIKRNRFVDAELSDLNGYWGLIAQRKADGCRSQRRKLLREAKLRERVEHCLSCGWTPGQIAGRMHYEGAPERVCQEMPWPQAQHARPSPVWGGVWAQTTSLAVRQRDRPRSQAARPPSPRSRALETPPPAAPLPFPGLLPSLDVGMRHRPDRVA</sequence>
<dbReference type="InterPro" id="IPR051917">
    <property type="entry name" value="Transposase-Integrase"/>
</dbReference>
<dbReference type="PANTHER" id="PTHR10948:SF23">
    <property type="entry name" value="TRANSPOSASE INSI FOR INSERTION SEQUENCE ELEMENT IS30A-RELATED"/>
    <property type="match status" value="1"/>
</dbReference>
<feature type="compositionally biased region" description="Pro residues" evidence="1">
    <location>
        <begin position="166"/>
        <end position="177"/>
    </location>
</feature>
<dbReference type="Gene3D" id="1.10.10.60">
    <property type="entry name" value="Homeodomain-like"/>
    <property type="match status" value="1"/>
</dbReference>
<keyword evidence="4" id="KW-1185">Reference proteome</keyword>
<name>A0ABW4S088_9RHOB</name>
<dbReference type="Proteomes" id="UP001597353">
    <property type="component" value="Unassembled WGS sequence"/>
</dbReference>
<dbReference type="EMBL" id="JBHUGH010000002">
    <property type="protein sequence ID" value="MFD1910997.1"/>
    <property type="molecule type" value="Genomic_DNA"/>
</dbReference>
<proteinExistence type="predicted"/>
<feature type="compositionally biased region" description="Basic and acidic residues" evidence="1">
    <location>
        <begin position="185"/>
        <end position="194"/>
    </location>
</feature>
<dbReference type="PANTHER" id="PTHR10948">
    <property type="entry name" value="TRANSPOSASE"/>
    <property type="match status" value="1"/>
</dbReference>
<dbReference type="RefSeq" id="WP_390259072.1">
    <property type="nucleotide sequence ID" value="NZ_JBHUGH010000002.1"/>
</dbReference>
<dbReference type="InterPro" id="IPR025246">
    <property type="entry name" value="IS30-like_HTH"/>
</dbReference>
<evidence type="ECO:0000256" key="1">
    <source>
        <dbReference type="SAM" id="MobiDB-lite"/>
    </source>
</evidence>
<feature type="region of interest" description="Disordered" evidence="1">
    <location>
        <begin position="142"/>
        <end position="194"/>
    </location>
</feature>
<comment type="caution">
    <text evidence="3">The sequence shown here is derived from an EMBL/GenBank/DDBJ whole genome shotgun (WGS) entry which is preliminary data.</text>
</comment>
<protein>
    <submittedName>
        <fullName evidence="3">Transposase</fullName>
    </submittedName>
</protein>
<organism evidence="3 4">
    <name type="scientific">Halodurantibacterium flavum</name>
    <dbReference type="NCBI Taxonomy" id="1382802"/>
    <lineage>
        <taxon>Bacteria</taxon>
        <taxon>Pseudomonadati</taxon>
        <taxon>Pseudomonadota</taxon>
        <taxon>Alphaproteobacteria</taxon>
        <taxon>Rhodobacterales</taxon>
        <taxon>Paracoccaceae</taxon>
        <taxon>Halodurantibacterium</taxon>
    </lineage>
</organism>
<reference evidence="4" key="1">
    <citation type="journal article" date="2019" name="Int. J. Syst. Evol. Microbiol.">
        <title>The Global Catalogue of Microorganisms (GCM) 10K type strain sequencing project: providing services to taxonomists for standard genome sequencing and annotation.</title>
        <authorList>
            <consortium name="The Broad Institute Genomics Platform"/>
            <consortium name="The Broad Institute Genome Sequencing Center for Infectious Disease"/>
            <person name="Wu L."/>
            <person name="Ma J."/>
        </authorList>
    </citation>
    <scope>NUCLEOTIDE SEQUENCE [LARGE SCALE GENOMIC DNA]</scope>
    <source>
        <strain evidence="4">CGMCC 4.7242</strain>
    </source>
</reference>
<feature type="domain" description="Transposase IS30-like HTH" evidence="2">
    <location>
        <begin position="5"/>
        <end position="45"/>
    </location>
</feature>
<evidence type="ECO:0000313" key="4">
    <source>
        <dbReference type="Proteomes" id="UP001597353"/>
    </source>
</evidence>
<gene>
    <name evidence="3" type="ORF">ACFSGJ_02065</name>
</gene>
<accession>A0ABW4S088</accession>
<feature type="compositionally biased region" description="Low complexity" evidence="1">
    <location>
        <begin position="151"/>
        <end position="165"/>
    </location>
</feature>
<evidence type="ECO:0000259" key="2">
    <source>
        <dbReference type="Pfam" id="PF13936"/>
    </source>
</evidence>
<evidence type="ECO:0000313" key="3">
    <source>
        <dbReference type="EMBL" id="MFD1910997.1"/>
    </source>
</evidence>
<dbReference type="Pfam" id="PF13936">
    <property type="entry name" value="HTH_38"/>
    <property type="match status" value="1"/>
</dbReference>